<protein>
    <recommendedName>
        <fullName evidence="1">Small zinc finger protein HVO-2753-like zinc-binding pocket domain-containing protein</fullName>
    </recommendedName>
</protein>
<feature type="domain" description="Small zinc finger protein HVO-2753-like zinc-binding pocket" evidence="1">
    <location>
        <begin position="2"/>
        <end position="26"/>
    </location>
</feature>
<proteinExistence type="predicted"/>
<reference evidence="2" key="1">
    <citation type="journal article" date="2014" name="Front. Microbiol.">
        <title>High frequency of phylogenetically diverse reductive dehalogenase-homologous genes in deep subseafloor sedimentary metagenomes.</title>
        <authorList>
            <person name="Kawai M."/>
            <person name="Futagami T."/>
            <person name="Toyoda A."/>
            <person name="Takaki Y."/>
            <person name="Nishi S."/>
            <person name="Hori S."/>
            <person name="Arai W."/>
            <person name="Tsubouchi T."/>
            <person name="Morono Y."/>
            <person name="Uchiyama I."/>
            <person name="Ito T."/>
            <person name="Fujiyama A."/>
            <person name="Inagaki F."/>
            <person name="Takami H."/>
        </authorList>
    </citation>
    <scope>NUCLEOTIDE SEQUENCE</scope>
    <source>
        <strain evidence="2">Expedition CK06-06</strain>
    </source>
</reference>
<evidence type="ECO:0000259" key="1">
    <source>
        <dbReference type="Pfam" id="PF07754"/>
    </source>
</evidence>
<comment type="caution">
    <text evidence="2">The sequence shown here is derived from an EMBL/GenBank/DDBJ whole genome shotgun (WGS) entry which is preliminary data.</text>
</comment>
<accession>X0TR03</accession>
<name>X0TR03_9ZZZZ</name>
<dbReference type="Pfam" id="PF07754">
    <property type="entry name" value="HVO_2753_ZBP"/>
    <property type="match status" value="1"/>
</dbReference>
<dbReference type="AlphaFoldDB" id="X0TR03"/>
<sequence>TCGAVRIWRCEKCRLFGREYTCPACGFKGP</sequence>
<evidence type="ECO:0000313" key="2">
    <source>
        <dbReference type="EMBL" id="GAF95679.1"/>
    </source>
</evidence>
<dbReference type="EMBL" id="BARS01019870">
    <property type="protein sequence ID" value="GAF95679.1"/>
    <property type="molecule type" value="Genomic_DNA"/>
</dbReference>
<dbReference type="InterPro" id="IPR011668">
    <property type="entry name" value="HVO_2753-like_ZBP"/>
</dbReference>
<feature type="non-terminal residue" evidence="2">
    <location>
        <position position="1"/>
    </location>
</feature>
<organism evidence="2">
    <name type="scientific">marine sediment metagenome</name>
    <dbReference type="NCBI Taxonomy" id="412755"/>
    <lineage>
        <taxon>unclassified sequences</taxon>
        <taxon>metagenomes</taxon>
        <taxon>ecological metagenomes</taxon>
    </lineage>
</organism>
<gene>
    <name evidence="2" type="ORF">S01H1_32125</name>
</gene>